<dbReference type="Pfam" id="PF00196">
    <property type="entry name" value="GerE"/>
    <property type="match status" value="1"/>
</dbReference>
<gene>
    <name evidence="6" type="ORF">DKT68_07810</name>
</gene>
<feature type="modified residue" description="4-aspartylphosphate" evidence="2">
    <location>
        <position position="77"/>
    </location>
</feature>
<dbReference type="RefSeq" id="WP_109816737.1">
    <property type="nucleotide sequence ID" value="NZ_QGKR01000149.1"/>
</dbReference>
<name>A0A317D909_9ACTN</name>
<reference evidence="6 7" key="1">
    <citation type="submission" date="2018-05" db="EMBL/GenBank/DDBJ databases">
        <title>Micromonospora atacamensis sp. nov., a novel actinobacteria isolated from high altitude Atacama Desert soil.</title>
        <authorList>
            <person name="Carro L."/>
            <person name="Golinska P."/>
            <person name="Klenk H.-P."/>
            <person name="Goodfellow M."/>
        </authorList>
    </citation>
    <scope>NUCLEOTIDE SEQUENCE [LARGE SCALE GENOMIC DNA]</scope>
    <source>
        <strain evidence="6 7">5R2A7</strain>
    </source>
</reference>
<dbReference type="GO" id="GO:0003677">
    <property type="term" value="F:DNA binding"/>
    <property type="evidence" value="ECO:0007669"/>
    <property type="project" value="UniProtKB-KW"/>
</dbReference>
<feature type="domain" description="HTH luxR-type" evidence="4">
    <location>
        <begin position="156"/>
        <end position="221"/>
    </location>
</feature>
<dbReference type="PROSITE" id="PS50043">
    <property type="entry name" value="HTH_LUXR_2"/>
    <property type="match status" value="1"/>
</dbReference>
<dbReference type="AlphaFoldDB" id="A0A317D909"/>
<dbReference type="InterPro" id="IPR016032">
    <property type="entry name" value="Sig_transdc_resp-reg_C-effctor"/>
</dbReference>
<organism evidence="6 7">
    <name type="scientific">Micromonospora acroterricola</name>
    <dbReference type="NCBI Taxonomy" id="2202421"/>
    <lineage>
        <taxon>Bacteria</taxon>
        <taxon>Bacillati</taxon>
        <taxon>Actinomycetota</taxon>
        <taxon>Actinomycetes</taxon>
        <taxon>Micromonosporales</taxon>
        <taxon>Micromonosporaceae</taxon>
        <taxon>Micromonospora</taxon>
    </lineage>
</organism>
<evidence type="ECO:0000313" key="7">
    <source>
        <dbReference type="Proteomes" id="UP000245410"/>
    </source>
</evidence>
<dbReference type="SUPFAM" id="SSF46894">
    <property type="entry name" value="C-terminal effector domain of the bipartite response regulators"/>
    <property type="match status" value="1"/>
</dbReference>
<dbReference type="SUPFAM" id="SSF52172">
    <property type="entry name" value="CheY-like"/>
    <property type="match status" value="1"/>
</dbReference>
<evidence type="ECO:0000259" key="5">
    <source>
        <dbReference type="PROSITE" id="PS50110"/>
    </source>
</evidence>
<feature type="domain" description="Response regulatory" evidence="5">
    <location>
        <begin position="26"/>
        <end position="141"/>
    </location>
</feature>
<dbReference type="InterPro" id="IPR001789">
    <property type="entry name" value="Sig_transdc_resp-reg_receiver"/>
</dbReference>
<keyword evidence="2" id="KW-0597">Phosphoprotein</keyword>
<dbReference type="GO" id="GO:0000160">
    <property type="term" value="P:phosphorelay signal transduction system"/>
    <property type="evidence" value="ECO:0007669"/>
    <property type="project" value="InterPro"/>
</dbReference>
<comment type="caution">
    <text evidence="6">The sequence shown here is derived from an EMBL/GenBank/DDBJ whole genome shotgun (WGS) entry which is preliminary data.</text>
</comment>
<evidence type="ECO:0000259" key="4">
    <source>
        <dbReference type="PROSITE" id="PS50043"/>
    </source>
</evidence>
<evidence type="ECO:0000313" key="6">
    <source>
        <dbReference type="EMBL" id="PWR10772.1"/>
    </source>
</evidence>
<dbReference type="InterPro" id="IPR000792">
    <property type="entry name" value="Tscrpt_reg_LuxR_C"/>
</dbReference>
<dbReference type="PANTHER" id="PTHR43214">
    <property type="entry name" value="TWO-COMPONENT RESPONSE REGULATOR"/>
    <property type="match status" value="1"/>
</dbReference>
<dbReference type="EMBL" id="QGKR01000149">
    <property type="protein sequence ID" value="PWR10772.1"/>
    <property type="molecule type" value="Genomic_DNA"/>
</dbReference>
<dbReference type="CDD" id="cd06170">
    <property type="entry name" value="LuxR_C_like"/>
    <property type="match status" value="1"/>
</dbReference>
<dbReference type="SMART" id="SM00421">
    <property type="entry name" value="HTH_LUXR"/>
    <property type="match status" value="1"/>
</dbReference>
<dbReference type="PRINTS" id="PR00038">
    <property type="entry name" value="HTHLUXR"/>
</dbReference>
<keyword evidence="1 6" id="KW-0238">DNA-binding</keyword>
<dbReference type="Proteomes" id="UP000245410">
    <property type="component" value="Unassembled WGS sequence"/>
</dbReference>
<feature type="region of interest" description="Disordered" evidence="3">
    <location>
        <begin position="1"/>
        <end position="20"/>
    </location>
</feature>
<dbReference type="Gene3D" id="3.40.50.2300">
    <property type="match status" value="1"/>
</dbReference>
<dbReference type="PANTHER" id="PTHR43214:SF42">
    <property type="entry name" value="TRANSCRIPTIONAL REGULATORY PROTEIN DESR"/>
    <property type="match status" value="1"/>
</dbReference>
<proteinExistence type="predicted"/>
<protein>
    <submittedName>
        <fullName evidence="6">DNA-binding response regulator</fullName>
    </submittedName>
</protein>
<accession>A0A317D909</accession>
<dbReference type="OrthoDB" id="9808843at2"/>
<dbReference type="InterPro" id="IPR011006">
    <property type="entry name" value="CheY-like_superfamily"/>
</dbReference>
<dbReference type="InterPro" id="IPR039420">
    <property type="entry name" value="WalR-like"/>
</dbReference>
<keyword evidence="7" id="KW-1185">Reference proteome</keyword>
<dbReference type="Gene3D" id="1.10.10.10">
    <property type="entry name" value="Winged helix-like DNA-binding domain superfamily/Winged helix DNA-binding domain"/>
    <property type="match status" value="1"/>
</dbReference>
<dbReference type="PROSITE" id="PS50110">
    <property type="entry name" value="RESPONSE_REGULATORY"/>
    <property type="match status" value="1"/>
</dbReference>
<dbReference type="InterPro" id="IPR036388">
    <property type="entry name" value="WH-like_DNA-bd_sf"/>
</dbReference>
<evidence type="ECO:0000256" key="2">
    <source>
        <dbReference type="PROSITE-ProRule" id="PRU00169"/>
    </source>
</evidence>
<dbReference type="GO" id="GO:0006355">
    <property type="term" value="P:regulation of DNA-templated transcription"/>
    <property type="evidence" value="ECO:0007669"/>
    <property type="project" value="InterPro"/>
</dbReference>
<sequence>MAASLSSLRGRDPGSSSEAGPRSVVRVAVVGAPGLLRGVLVSVLDAAADFAVVGEVDPSGDVSGLAGDRAADLVLADLDVLDDLPALMARLRVDAPGCVVVLLTGRRTPRMLRRALRDRVRGVIAKDVPPSDLLCQLRAVARGQRRIDPLAALAAIEASVNPLTDREREVAAAAARGLRSKEIAEALFLAPGTVRNHMSTLLRKTGARNRWEAVRRAQDAGWI</sequence>
<evidence type="ECO:0000256" key="1">
    <source>
        <dbReference type="ARBA" id="ARBA00023125"/>
    </source>
</evidence>
<evidence type="ECO:0000256" key="3">
    <source>
        <dbReference type="SAM" id="MobiDB-lite"/>
    </source>
</evidence>